<organism evidence="1 2">
    <name type="scientific">Virgibacillus salarius</name>
    <dbReference type="NCBI Taxonomy" id="447199"/>
    <lineage>
        <taxon>Bacteria</taxon>
        <taxon>Bacillati</taxon>
        <taxon>Bacillota</taxon>
        <taxon>Bacilli</taxon>
        <taxon>Bacillales</taxon>
        <taxon>Bacillaceae</taxon>
        <taxon>Virgibacillus</taxon>
    </lineage>
</organism>
<name>A0A941DW42_9BACI</name>
<proteinExistence type="predicted"/>
<dbReference type="InterPro" id="IPR046318">
    <property type="entry name" value="DUF5344"/>
</dbReference>
<dbReference type="Proteomes" id="UP000675284">
    <property type="component" value="Unassembled WGS sequence"/>
</dbReference>
<dbReference type="Pfam" id="PF17279">
    <property type="entry name" value="DUF5344"/>
    <property type="match status" value="1"/>
</dbReference>
<comment type="caution">
    <text evidence="1">The sequence shown here is derived from an EMBL/GenBank/DDBJ whole genome shotgun (WGS) entry which is preliminary data.</text>
</comment>
<keyword evidence="2" id="KW-1185">Reference proteome</keyword>
<reference evidence="1" key="1">
    <citation type="submission" date="2021-04" db="EMBL/GenBank/DDBJ databases">
        <title>Isolation and polyphasic classification of algal microorganism.</title>
        <authorList>
            <person name="Wang S."/>
        </authorList>
    </citation>
    <scope>NUCLEOTIDE SEQUENCE</scope>
    <source>
        <strain evidence="1">720a</strain>
    </source>
</reference>
<dbReference type="EMBL" id="JAGSOT010000028">
    <property type="protein sequence ID" value="MBR7796526.1"/>
    <property type="molecule type" value="Genomic_DNA"/>
</dbReference>
<protein>
    <submittedName>
        <fullName evidence="1">YwqI/YxiC family protein</fullName>
    </submittedName>
</protein>
<gene>
    <name evidence="1" type="ORF">KCX74_10800</name>
</gene>
<dbReference type="AlphaFoldDB" id="A0A941DW42"/>
<dbReference type="RefSeq" id="WP_026679901.1">
    <property type="nucleotide sequence ID" value="NZ_BAAACY010000040.1"/>
</dbReference>
<evidence type="ECO:0000313" key="2">
    <source>
        <dbReference type="Proteomes" id="UP000675284"/>
    </source>
</evidence>
<accession>A0A941DW42</accession>
<sequence length="93" mass="10535">MSEEIKLNYAPIEKALANLRTNIQSLENRIPSDAQSDISLDMVNKVNEINLLLEDVLSSYQALLLTHEQETLEAVNQLLETEERIASNIQIVK</sequence>
<evidence type="ECO:0000313" key="1">
    <source>
        <dbReference type="EMBL" id="MBR7796526.1"/>
    </source>
</evidence>